<name>A0A3L9XZQ4_9RHOB</name>
<sequence length="130" mass="14229">MPLPLLLALVIGGIAAIAILLHLLGFSRRLHFADDAAIRREWSRHFPDDTISATHVSDDGLSALVETDHGPGLVWAMGADSTAHRLANATITETANGLRFHLHDFGAPGLTVSLRPDTRALWRQKLDRIR</sequence>
<evidence type="ECO:0000313" key="3">
    <source>
        <dbReference type="Proteomes" id="UP000281343"/>
    </source>
</evidence>
<dbReference type="OrthoDB" id="7859692at2"/>
<dbReference type="AlphaFoldDB" id="A0A3L9XZQ4"/>
<keyword evidence="1" id="KW-1133">Transmembrane helix</keyword>
<keyword evidence="1" id="KW-0472">Membrane</keyword>
<proteinExistence type="predicted"/>
<protein>
    <recommendedName>
        <fullName evidence="4">DUF2550 family protein</fullName>
    </recommendedName>
</protein>
<evidence type="ECO:0000256" key="1">
    <source>
        <dbReference type="SAM" id="Phobius"/>
    </source>
</evidence>
<evidence type="ECO:0000313" key="2">
    <source>
        <dbReference type="EMBL" id="RMA42034.1"/>
    </source>
</evidence>
<evidence type="ECO:0008006" key="4">
    <source>
        <dbReference type="Google" id="ProtNLM"/>
    </source>
</evidence>
<feature type="transmembrane region" description="Helical" evidence="1">
    <location>
        <begin position="6"/>
        <end position="24"/>
    </location>
</feature>
<accession>A0A3L9XZQ4</accession>
<dbReference type="EMBL" id="RCNT01000005">
    <property type="protein sequence ID" value="RMA42034.1"/>
    <property type="molecule type" value="Genomic_DNA"/>
</dbReference>
<gene>
    <name evidence="2" type="ORF">D9R08_11240</name>
</gene>
<comment type="caution">
    <text evidence="2">The sequence shown here is derived from an EMBL/GenBank/DDBJ whole genome shotgun (WGS) entry which is preliminary data.</text>
</comment>
<dbReference type="Proteomes" id="UP000281343">
    <property type="component" value="Unassembled WGS sequence"/>
</dbReference>
<reference evidence="2 3" key="1">
    <citation type="submission" date="2018-10" db="EMBL/GenBank/DDBJ databases">
        <authorList>
            <person name="Jung H.S."/>
            <person name="Jeon C.O."/>
        </authorList>
    </citation>
    <scope>NUCLEOTIDE SEQUENCE [LARGE SCALE GENOMIC DNA]</scope>
    <source>
        <strain evidence="2 3">MA-7-27</strain>
    </source>
</reference>
<organism evidence="2 3">
    <name type="scientific">Rhodophyticola porphyridii</name>
    <dbReference type="NCBI Taxonomy" id="1852017"/>
    <lineage>
        <taxon>Bacteria</taxon>
        <taxon>Pseudomonadati</taxon>
        <taxon>Pseudomonadota</taxon>
        <taxon>Alphaproteobacteria</taxon>
        <taxon>Rhodobacterales</taxon>
        <taxon>Roseobacteraceae</taxon>
        <taxon>Rhodophyticola</taxon>
    </lineage>
</organism>
<keyword evidence="1" id="KW-0812">Transmembrane</keyword>
<dbReference type="RefSeq" id="WP_121898141.1">
    <property type="nucleotide sequence ID" value="NZ_RCNT01000005.1"/>
</dbReference>
<keyword evidence="3" id="KW-1185">Reference proteome</keyword>